<sequence>MKKYHVTLTDQERQHLQAIIAKRNAKSQAVKRAYVLLAADENQPDWLKDQHIKSTYQVSIRSIERLRERFVEDGFEFALNGKKREKYKDVVFDGGVEAHLIALRCSNPPAGYAHWTVRLLAQKMIELNYVETIGRETVRKMLKKNKLKPWRVKSWVIPEASAEFVCQMEEVLDVYQRPFDQKRPIVCLDEARRQLVSETHLGFTDKNGVDHVDYEYKREGVVEIFMVAQPLAGQRQVVVTQSHNSIEWAKVVGRIVEEWYTDADRITLVQDNLSAHRKAALYEVFEPKRARTILQKIDFVYTPKHGSWLNVAEIELSILTRQGLTHRVASQAEFDQQVQAWVSQRNDKLAKVDWQFTAEDARIKLKRLYPSTIES</sequence>
<proteinExistence type="predicted"/>
<keyword evidence="8" id="KW-1185">Reference proteome</keyword>
<dbReference type="EMBL" id="QLII01000001">
    <property type="protein sequence ID" value="RAI73595.1"/>
    <property type="molecule type" value="Genomic_DNA"/>
</dbReference>
<dbReference type="EMBL" id="QLII01000001">
    <property type="protein sequence ID" value="RAI74351.1"/>
    <property type="molecule type" value="Genomic_DNA"/>
</dbReference>
<dbReference type="EMBL" id="QLII01000001">
    <property type="protein sequence ID" value="RAI76032.1"/>
    <property type="molecule type" value="Genomic_DNA"/>
</dbReference>
<dbReference type="AlphaFoldDB" id="A0A327NFB9"/>
<evidence type="ECO:0000313" key="8">
    <source>
        <dbReference type="Proteomes" id="UP000249016"/>
    </source>
</evidence>
<evidence type="ECO:0000313" key="4">
    <source>
        <dbReference type="EMBL" id="RAI73717.1"/>
    </source>
</evidence>
<evidence type="ECO:0000313" key="3">
    <source>
        <dbReference type="EMBL" id="RAI73595.1"/>
    </source>
</evidence>
<feature type="domain" description="Tc1-like transposase DDE" evidence="1">
    <location>
        <begin position="184"/>
        <end position="332"/>
    </location>
</feature>
<name>A0A327NFB9_9BACT</name>
<dbReference type="InterPro" id="IPR047655">
    <property type="entry name" value="Transpos_IS630-like"/>
</dbReference>
<evidence type="ECO:0000313" key="7">
    <source>
        <dbReference type="EMBL" id="RAI77370.1"/>
    </source>
</evidence>
<dbReference type="Proteomes" id="UP000249016">
    <property type="component" value="Unassembled WGS sequence"/>
</dbReference>
<dbReference type="NCBIfam" id="NF033545">
    <property type="entry name" value="transpos_IS630"/>
    <property type="match status" value="1"/>
</dbReference>
<dbReference type="Pfam" id="PF13565">
    <property type="entry name" value="HTH_32"/>
    <property type="match status" value="1"/>
</dbReference>
<dbReference type="EMBL" id="QLII01000001">
    <property type="protein sequence ID" value="RAI77370.1"/>
    <property type="molecule type" value="Genomic_DNA"/>
</dbReference>
<dbReference type="Pfam" id="PF13358">
    <property type="entry name" value="DDE_3"/>
    <property type="match status" value="1"/>
</dbReference>
<evidence type="ECO:0000313" key="5">
    <source>
        <dbReference type="EMBL" id="RAI74351.1"/>
    </source>
</evidence>
<accession>A0A327NFB9</accession>
<dbReference type="InterPro" id="IPR038717">
    <property type="entry name" value="Tc1-like_DDE_dom"/>
</dbReference>
<reference evidence="3 8" key="1">
    <citation type="submission" date="2018-06" db="EMBL/GenBank/DDBJ databases">
        <title>Spirosoma sp. HMF3257 Genome sequencing and assembly.</title>
        <authorList>
            <person name="Kang H."/>
            <person name="Cha I."/>
            <person name="Kim H."/>
            <person name="Kang J."/>
            <person name="Joh K."/>
        </authorList>
    </citation>
    <scope>NUCLEOTIDE SEQUENCE [LARGE SCALE GENOMIC DNA]</scope>
    <source>
        <strain evidence="3 8">HMF3257</strain>
    </source>
</reference>
<organism evidence="3 8">
    <name type="scientific">Spirosoma telluris</name>
    <dbReference type="NCBI Taxonomy" id="2183553"/>
    <lineage>
        <taxon>Bacteria</taxon>
        <taxon>Pseudomonadati</taxon>
        <taxon>Bacteroidota</taxon>
        <taxon>Cytophagia</taxon>
        <taxon>Cytophagales</taxon>
        <taxon>Cytophagaceae</taxon>
        <taxon>Spirosoma</taxon>
    </lineage>
</organism>
<evidence type="ECO:0000313" key="6">
    <source>
        <dbReference type="EMBL" id="RAI76032.1"/>
    </source>
</evidence>
<dbReference type="EMBL" id="QLII01000001">
    <property type="protein sequence ID" value="RAI73717.1"/>
    <property type="molecule type" value="Genomic_DNA"/>
</dbReference>
<dbReference type="EMBL" id="QLII01000001">
    <property type="protein sequence ID" value="RAI73269.1"/>
    <property type="molecule type" value="Genomic_DNA"/>
</dbReference>
<gene>
    <name evidence="2" type="ORF">HMF3257_00415</name>
    <name evidence="3" type="ORF">HMF3257_02630</name>
    <name evidence="4" type="ORF">HMF3257_03560</name>
    <name evidence="5" type="ORF">HMF3257_08670</name>
    <name evidence="6" type="ORF">HMF3257_20950</name>
    <name evidence="7" type="ORF">HMF3257_30170</name>
</gene>
<protein>
    <submittedName>
        <fullName evidence="3">IS630 family transposase</fullName>
    </submittedName>
</protein>
<comment type="caution">
    <text evidence="3">The sequence shown here is derived from an EMBL/GenBank/DDBJ whole genome shotgun (WGS) entry which is preliminary data.</text>
</comment>
<dbReference type="OrthoDB" id="165456at2"/>
<evidence type="ECO:0000259" key="1">
    <source>
        <dbReference type="Pfam" id="PF13358"/>
    </source>
</evidence>
<evidence type="ECO:0000313" key="2">
    <source>
        <dbReference type="EMBL" id="RAI73269.1"/>
    </source>
</evidence>